<dbReference type="eggNOG" id="COG2730">
    <property type="taxonomic scope" value="Bacteria"/>
</dbReference>
<evidence type="ECO:0000256" key="6">
    <source>
        <dbReference type="ARBA" id="ARBA00023326"/>
    </source>
</evidence>
<evidence type="ECO:0000256" key="1">
    <source>
        <dbReference type="ARBA" id="ARBA00005641"/>
    </source>
</evidence>
<dbReference type="AlphaFoldDB" id="A0A0L6JU40"/>
<dbReference type="EMBL" id="LGTC01000001">
    <property type="protein sequence ID" value="KNY29224.1"/>
    <property type="molecule type" value="Genomic_DNA"/>
</dbReference>
<evidence type="ECO:0000256" key="3">
    <source>
        <dbReference type="ARBA" id="ARBA00023001"/>
    </source>
</evidence>
<evidence type="ECO:0000256" key="7">
    <source>
        <dbReference type="RuleBase" id="RU361153"/>
    </source>
</evidence>
<dbReference type="RefSeq" id="WP_036944416.1">
    <property type="nucleotide sequence ID" value="NZ_JQKC01000028.1"/>
</dbReference>
<dbReference type="STRING" id="398512.Bccel_4498"/>
<evidence type="ECO:0000313" key="10">
    <source>
        <dbReference type="Proteomes" id="UP000036923"/>
    </source>
</evidence>
<dbReference type="GO" id="GO:0009986">
    <property type="term" value="C:cell surface"/>
    <property type="evidence" value="ECO:0007669"/>
    <property type="project" value="TreeGrafter"/>
</dbReference>
<comment type="caution">
    <text evidence="9">The sequence shown here is derived from an EMBL/GenBank/DDBJ whole genome shotgun (WGS) entry which is preliminary data.</text>
</comment>
<dbReference type="PANTHER" id="PTHR31297:SF41">
    <property type="entry name" value="ENDOGLUCANASE, PUTATIVE (AFU_ORTHOLOGUE AFUA_5G01830)-RELATED"/>
    <property type="match status" value="1"/>
</dbReference>
<evidence type="ECO:0000313" key="9">
    <source>
        <dbReference type="EMBL" id="KNY29224.1"/>
    </source>
</evidence>
<proteinExistence type="inferred from homology"/>
<dbReference type="GO" id="GO:0005576">
    <property type="term" value="C:extracellular region"/>
    <property type="evidence" value="ECO:0007669"/>
    <property type="project" value="TreeGrafter"/>
</dbReference>
<dbReference type="Proteomes" id="UP000036923">
    <property type="component" value="Unassembled WGS sequence"/>
</dbReference>
<dbReference type="InterPro" id="IPR017853">
    <property type="entry name" value="GH"/>
</dbReference>
<name>A0A0L6JU40_9FIRM</name>
<keyword evidence="6" id="KW-0624">Polysaccharide degradation</keyword>
<dbReference type="PANTHER" id="PTHR31297">
    <property type="entry name" value="GLUCAN ENDO-1,6-BETA-GLUCOSIDASE B"/>
    <property type="match status" value="1"/>
</dbReference>
<reference evidence="10" key="1">
    <citation type="submission" date="2015-07" db="EMBL/GenBank/DDBJ databases">
        <title>Near-Complete Genome Sequence of the Cellulolytic Bacterium Bacteroides (Pseudobacteroides) cellulosolvens ATCC 35603.</title>
        <authorList>
            <person name="Dassa B."/>
            <person name="Utturkar S.M."/>
            <person name="Klingeman D.M."/>
            <person name="Hurt R.A."/>
            <person name="Keller M."/>
            <person name="Xu J."/>
            <person name="Reddy Y.H.K."/>
            <person name="Borovok I."/>
            <person name="Grinberg I.R."/>
            <person name="Lamed R."/>
            <person name="Zhivin O."/>
            <person name="Bayer E.A."/>
            <person name="Brown S.D."/>
        </authorList>
    </citation>
    <scope>NUCLEOTIDE SEQUENCE [LARGE SCALE GENOMIC DNA]</scope>
    <source>
        <strain evidence="10">DSM 2933</strain>
    </source>
</reference>
<dbReference type="GO" id="GO:0008422">
    <property type="term" value="F:beta-glucosidase activity"/>
    <property type="evidence" value="ECO:0007669"/>
    <property type="project" value="TreeGrafter"/>
</dbReference>
<dbReference type="InterPro" id="IPR001547">
    <property type="entry name" value="Glyco_hydro_5"/>
</dbReference>
<evidence type="ECO:0000256" key="4">
    <source>
        <dbReference type="ARBA" id="ARBA00023277"/>
    </source>
</evidence>
<keyword evidence="3" id="KW-0136">Cellulose degradation</keyword>
<sequence length="342" mass="40225">MKQFTGYMKGINLGGWLSQCKHSKQHYDTFISEKDIERISSWGLDHIRLPVDYELLETDNGEYIEEGFKYIDDCLEWCKKYGLNMILDLHKTAGYSFDESETSMGFFESEQLQNRFIALWHEFAKRYGKYSDRLTFELLNEIVDKNVTQIWNRIAERAIKTIRQYAPDINILIGGVNNNSISVLKSLDMPYDEHIVYNFHFYEPTVFTHQSAYWVKDMPLDFTMPYPNEFTEVVSKTKEFFPPMHSDIFTDVSLDKMDKSFFEKLFSEAVQIAEERNTSLYCGEYGVIAKADVDSTLNWYSDINSTFEKFGIGRSAWTYKEMDFGIIDEHYAPIFEKLIKLL</sequence>
<keyword evidence="10" id="KW-1185">Reference proteome</keyword>
<gene>
    <name evidence="9" type="ORF">Bccel_4498</name>
</gene>
<dbReference type="SUPFAM" id="SSF51445">
    <property type="entry name" value="(Trans)glycosidases"/>
    <property type="match status" value="1"/>
</dbReference>
<dbReference type="InterPro" id="IPR050386">
    <property type="entry name" value="Glycosyl_hydrolase_5"/>
</dbReference>
<accession>A0A0L6JU40</accession>
<protein>
    <submittedName>
        <fullName evidence="9">Glycoside hydrolase family 5</fullName>
    </submittedName>
</protein>
<dbReference type="Gene3D" id="3.20.20.80">
    <property type="entry name" value="Glycosidases"/>
    <property type="match status" value="1"/>
</dbReference>
<evidence type="ECO:0000256" key="5">
    <source>
        <dbReference type="ARBA" id="ARBA00023295"/>
    </source>
</evidence>
<dbReference type="OrthoDB" id="9800475at2"/>
<dbReference type="Pfam" id="PF00150">
    <property type="entry name" value="Cellulase"/>
    <property type="match status" value="1"/>
</dbReference>
<evidence type="ECO:0000256" key="2">
    <source>
        <dbReference type="ARBA" id="ARBA00022801"/>
    </source>
</evidence>
<dbReference type="GO" id="GO:0030245">
    <property type="term" value="P:cellulose catabolic process"/>
    <property type="evidence" value="ECO:0007669"/>
    <property type="project" value="UniProtKB-KW"/>
</dbReference>
<comment type="similarity">
    <text evidence="1 7">Belongs to the glycosyl hydrolase 5 (cellulase A) family.</text>
</comment>
<evidence type="ECO:0000259" key="8">
    <source>
        <dbReference type="Pfam" id="PF00150"/>
    </source>
</evidence>
<organism evidence="9 10">
    <name type="scientific">Pseudobacteroides cellulosolvens ATCC 35603 = DSM 2933</name>
    <dbReference type="NCBI Taxonomy" id="398512"/>
    <lineage>
        <taxon>Bacteria</taxon>
        <taxon>Bacillati</taxon>
        <taxon>Bacillota</taxon>
        <taxon>Clostridia</taxon>
        <taxon>Eubacteriales</taxon>
        <taxon>Oscillospiraceae</taxon>
        <taxon>Pseudobacteroides</taxon>
    </lineage>
</organism>
<feature type="domain" description="Glycoside hydrolase family 5" evidence="8">
    <location>
        <begin position="26"/>
        <end position="320"/>
    </location>
</feature>
<keyword evidence="5 7" id="KW-0326">Glycosidase</keyword>
<keyword evidence="4" id="KW-0119">Carbohydrate metabolism</keyword>
<keyword evidence="2 7" id="KW-0378">Hydrolase</keyword>